<keyword evidence="1" id="KW-0472">Membrane</keyword>
<evidence type="ECO:0000313" key="3">
    <source>
        <dbReference type="Proteomes" id="UP000004846"/>
    </source>
</evidence>
<feature type="transmembrane region" description="Helical" evidence="1">
    <location>
        <begin position="70"/>
        <end position="93"/>
    </location>
</feature>
<proteinExistence type="predicted"/>
<dbReference type="GeneID" id="60893374"/>
<accession>A0A125WA79</accession>
<dbReference type="Pfam" id="PF11877">
    <property type="entry name" value="DUF3397"/>
    <property type="match status" value="1"/>
</dbReference>
<dbReference type="EMBL" id="AEBR01000005">
    <property type="protein sequence ID" value="EFM84235.1"/>
    <property type="molecule type" value="Genomic_DNA"/>
</dbReference>
<feature type="transmembrane region" description="Helical" evidence="1">
    <location>
        <begin position="105"/>
        <end position="129"/>
    </location>
</feature>
<feature type="transmembrane region" description="Helical" evidence="1">
    <location>
        <begin position="12"/>
        <end position="33"/>
    </location>
</feature>
<reference evidence="2 3" key="1">
    <citation type="submission" date="2010-07" db="EMBL/GenBank/DDBJ databases">
        <authorList>
            <person name="Sid Ahmed O."/>
        </authorList>
    </citation>
    <scope>NUCLEOTIDE SEQUENCE [LARGE SCALE GENOMIC DNA]</scope>
    <source>
        <strain evidence="2 3">TX4248</strain>
    </source>
</reference>
<evidence type="ECO:0008006" key="4">
    <source>
        <dbReference type="Google" id="ProtNLM"/>
    </source>
</evidence>
<dbReference type="AlphaFoldDB" id="A0A125WA79"/>
<sequence length="130" mass="15473">MKGFVERMVSFSAIMLFWYIFPVIVLFACNFLVSTFSLTERWKIKAPDLAIPFLFIGIHELSKDSYDESIMPYFVISILLLGVAVALFQAYYYGEILYRRYFKMFWRLTFLLTFVLYVLLILLNISHYLL</sequence>
<dbReference type="PROSITE" id="PS51257">
    <property type="entry name" value="PROKAR_LIPOPROTEIN"/>
    <property type="match status" value="1"/>
</dbReference>
<dbReference type="InterPro" id="IPR024515">
    <property type="entry name" value="DUF3397"/>
</dbReference>
<comment type="caution">
    <text evidence="2">The sequence shown here is derived from an EMBL/GenBank/DDBJ whole genome shotgun (WGS) entry which is preliminary data.</text>
</comment>
<dbReference type="HOGENOM" id="CLU_161296_0_0_9"/>
<dbReference type="Proteomes" id="UP000004846">
    <property type="component" value="Unassembled WGS sequence"/>
</dbReference>
<keyword evidence="1" id="KW-0812">Transmembrane</keyword>
<keyword evidence="1" id="KW-1133">Transmembrane helix</keyword>
<dbReference type="RefSeq" id="WP_002383401.1">
    <property type="nucleotide sequence ID" value="NZ_GL454411.1"/>
</dbReference>
<gene>
    <name evidence="2" type="ORF">HMPREF9498_00211</name>
</gene>
<name>A0A125WA79_ENTFL</name>
<evidence type="ECO:0000256" key="1">
    <source>
        <dbReference type="SAM" id="Phobius"/>
    </source>
</evidence>
<protein>
    <recommendedName>
        <fullName evidence="4">Lipoprotein</fullName>
    </recommendedName>
</protein>
<organism evidence="2 3">
    <name type="scientific">Enterococcus faecalis TX4248</name>
    <dbReference type="NCBI Taxonomy" id="749495"/>
    <lineage>
        <taxon>Bacteria</taxon>
        <taxon>Bacillati</taxon>
        <taxon>Bacillota</taxon>
        <taxon>Bacilli</taxon>
        <taxon>Lactobacillales</taxon>
        <taxon>Enterococcaceae</taxon>
        <taxon>Enterococcus</taxon>
    </lineage>
</organism>
<evidence type="ECO:0000313" key="2">
    <source>
        <dbReference type="EMBL" id="EFM84235.1"/>
    </source>
</evidence>